<dbReference type="Proteomes" id="UP000256269">
    <property type="component" value="Unassembled WGS sequence"/>
</dbReference>
<organism evidence="3 4">
    <name type="scientific">Kutzneria buriramensis</name>
    <dbReference type="NCBI Taxonomy" id="1045776"/>
    <lineage>
        <taxon>Bacteria</taxon>
        <taxon>Bacillati</taxon>
        <taxon>Actinomycetota</taxon>
        <taxon>Actinomycetes</taxon>
        <taxon>Pseudonocardiales</taxon>
        <taxon>Pseudonocardiaceae</taxon>
        <taxon>Kutzneria</taxon>
    </lineage>
</organism>
<dbReference type="AlphaFoldDB" id="A0A3E0HAW5"/>
<feature type="compositionally biased region" description="Basic and acidic residues" evidence="1">
    <location>
        <begin position="154"/>
        <end position="167"/>
    </location>
</feature>
<keyword evidence="4" id="KW-1185">Reference proteome</keyword>
<proteinExistence type="predicted"/>
<reference evidence="3 4" key="1">
    <citation type="submission" date="2018-08" db="EMBL/GenBank/DDBJ databases">
        <title>Genomic Encyclopedia of Archaeal and Bacterial Type Strains, Phase II (KMG-II): from individual species to whole genera.</title>
        <authorList>
            <person name="Goeker M."/>
        </authorList>
    </citation>
    <scope>NUCLEOTIDE SEQUENCE [LARGE SCALE GENOMIC DNA]</scope>
    <source>
        <strain evidence="3 4">DSM 45791</strain>
    </source>
</reference>
<gene>
    <name evidence="3" type="ORF">BCF44_112266</name>
</gene>
<accession>A0A3E0HAW5</accession>
<dbReference type="EMBL" id="QUNO01000012">
    <property type="protein sequence ID" value="REH41184.1"/>
    <property type="molecule type" value="Genomic_DNA"/>
</dbReference>
<protein>
    <submittedName>
        <fullName evidence="3">Deoxyribonuclease NucA/NucB</fullName>
    </submittedName>
</protein>
<evidence type="ECO:0000259" key="2">
    <source>
        <dbReference type="Pfam" id="PF14040"/>
    </source>
</evidence>
<feature type="compositionally biased region" description="Polar residues" evidence="1">
    <location>
        <begin position="126"/>
        <end position="143"/>
    </location>
</feature>
<dbReference type="InterPro" id="IPR029476">
    <property type="entry name" value="DNase_NucA_NucB"/>
</dbReference>
<feature type="domain" description="Deoxyribonuclease NucA/NucB" evidence="2">
    <location>
        <begin position="173"/>
        <end position="226"/>
    </location>
</feature>
<comment type="caution">
    <text evidence="3">The sequence shown here is derived from an EMBL/GenBank/DDBJ whole genome shotgun (WGS) entry which is preliminary data.</text>
</comment>
<dbReference type="Pfam" id="PF14040">
    <property type="entry name" value="DNase_NucA_NucB"/>
    <property type="match status" value="1"/>
</dbReference>
<sequence length="228" mass="24364">MSNAIVAALEQAAKRVGLTLSKDAGRAVSGLYKDAGRGAEDVVQKFESADALHRKKFLDLLDEVGKEPKDGEKDYLGLGKTKASKVQSAKQDAVRSNVTRILDPEHAPAHDYEITVDSRKYPESAQHIQEAQSGTISRGNRQSAGAPKPSIVTIDREGEAANRDESLRGIPTAPGQDRDEYPPAMFEEGGKGASVKHIDSSDNQGSGSSMGTKLRGLPKGTKVKITVK</sequence>
<evidence type="ECO:0000313" key="4">
    <source>
        <dbReference type="Proteomes" id="UP000256269"/>
    </source>
</evidence>
<dbReference type="OrthoDB" id="2664633at2"/>
<dbReference type="RefSeq" id="WP_116178353.1">
    <property type="nucleotide sequence ID" value="NZ_CP144375.1"/>
</dbReference>
<name>A0A3E0HAW5_9PSEU</name>
<evidence type="ECO:0000256" key="1">
    <source>
        <dbReference type="SAM" id="MobiDB-lite"/>
    </source>
</evidence>
<feature type="compositionally biased region" description="Polar residues" evidence="1">
    <location>
        <begin position="201"/>
        <end position="211"/>
    </location>
</feature>
<feature type="region of interest" description="Disordered" evidence="1">
    <location>
        <begin position="122"/>
        <end position="228"/>
    </location>
</feature>
<evidence type="ECO:0000313" key="3">
    <source>
        <dbReference type="EMBL" id="REH41184.1"/>
    </source>
</evidence>